<organism evidence="2 3">
    <name type="scientific">Actinopolyspora mortivallis</name>
    <dbReference type="NCBI Taxonomy" id="33906"/>
    <lineage>
        <taxon>Bacteria</taxon>
        <taxon>Bacillati</taxon>
        <taxon>Actinomycetota</taxon>
        <taxon>Actinomycetes</taxon>
        <taxon>Actinopolysporales</taxon>
        <taxon>Actinopolysporaceae</taxon>
        <taxon>Actinopolyspora</taxon>
    </lineage>
</organism>
<keyword evidence="3" id="KW-1185">Reference proteome</keyword>
<protein>
    <submittedName>
        <fullName evidence="2">Uncharacterized protein</fullName>
    </submittedName>
</protein>
<evidence type="ECO:0000313" key="3">
    <source>
        <dbReference type="Proteomes" id="UP000239352"/>
    </source>
</evidence>
<reference evidence="2 3" key="1">
    <citation type="submission" date="2018-03" db="EMBL/GenBank/DDBJ databases">
        <title>Actinopolyspora mortivallis from Sahara, screening for active biomolecules.</title>
        <authorList>
            <person name="Selama O."/>
            <person name="Wellington E.M.H."/>
            <person name="Hacene H."/>
        </authorList>
    </citation>
    <scope>NUCLEOTIDE SEQUENCE [LARGE SCALE GENOMIC DNA]</scope>
    <source>
        <strain evidence="2 3">M5A</strain>
    </source>
</reference>
<feature type="non-terminal residue" evidence="2">
    <location>
        <position position="204"/>
    </location>
</feature>
<evidence type="ECO:0000256" key="1">
    <source>
        <dbReference type="SAM" id="MobiDB-lite"/>
    </source>
</evidence>
<dbReference type="Proteomes" id="UP000239352">
    <property type="component" value="Unassembled WGS sequence"/>
</dbReference>
<feature type="compositionally biased region" description="Pro residues" evidence="1">
    <location>
        <begin position="168"/>
        <end position="179"/>
    </location>
</feature>
<feature type="region of interest" description="Disordered" evidence="1">
    <location>
        <begin position="1"/>
        <end position="204"/>
    </location>
</feature>
<comment type="caution">
    <text evidence="2">The sequence shown here is derived from an EMBL/GenBank/DDBJ whole genome shotgun (WGS) entry which is preliminary data.</text>
</comment>
<sequence length="204" mass="21180">MPEKPRENSSGHQRSHSEWGPSAEDAGNETSERAKSRRRRRALGNDGTGGTRVGDLLSKHGKRRAQSTGSHRRAAEDDAEDDSDTPSGTAAHRSESPESGAAGPAADAAVPPTPGNPVPPPPHPAHGAEDGAARPHGEPGAAPPEGNSSPTPNPEPWRSPADRERQLPPAPGGSAPPPVDEVDDTTRIPPFRGALRRPNATGLN</sequence>
<feature type="compositionally biased region" description="Low complexity" evidence="1">
    <location>
        <begin position="100"/>
        <end position="110"/>
    </location>
</feature>
<proteinExistence type="predicted"/>
<evidence type="ECO:0000313" key="2">
    <source>
        <dbReference type="EMBL" id="PRW62006.1"/>
    </source>
</evidence>
<dbReference type="EMBL" id="PVSR01000046">
    <property type="protein sequence ID" value="PRW62006.1"/>
    <property type="molecule type" value="Genomic_DNA"/>
</dbReference>
<feature type="compositionally biased region" description="Basic and acidic residues" evidence="1">
    <location>
        <begin position="126"/>
        <end position="137"/>
    </location>
</feature>
<feature type="compositionally biased region" description="Pro residues" evidence="1">
    <location>
        <begin position="111"/>
        <end position="124"/>
    </location>
</feature>
<name>A0A2T0GSB5_ACTMO</name>
<dbReference type="InParanoid" id="A0A2T0GSB5"/>
<accession>A0A2T0GSB5</accession>
<gene>
    <name evidence="2" type="ORF">CEP50_17860</name>
</gene>
<dbReference type="AlphaFoldDB" id="A0A2T0GSB5"/>